<feature type="binding site" evidence="10">
    <location>
        <position position="274"/>
    </location>
    <ligand>
        <name>acetyl-CoA</name>
        <dbReference type="ChEBI" id="CHEBI:57288"/>
    </ligand>
</feature>
<dbReference type="InterPro" id="IPR044856">
    <property type="entry name" value="Malate_synth_C_sf"/>
</dbReference>
<evidence type="ECO:0000256" key="12">
    <source>
        <dbReference type="RuleBase" id="RU003572"/>
    </source>
</evidence>
<dbReference type="SUPFAM" id="SSF51645">
    <property type="entry name" value="Malate synthase G"/>
    <property type="match status" value="1"/>
</dbReference>
<protein>
    <recommendedName>
        <fullName evidence="10 11">Malate synthase G</fullName>
        <ecNumber evidence="10 11">2.3.3.9</ecNumber>
    </recommendedName>
</protein>
<evidence type="ECO:0000259" key="15">
    <source>
        <dbReference type="Pfam" id="PF20658"/>
    </source>
</evidence>
<reference evidence="17 18" key="1">
    <citation type="submission" date="2013-03" db="EMBL/GenBank/DDBJ databases">
        <title>Salinisphaera dokdonensis CL-ES53 Genome Sequencing.</title>
        <authorList>
            <person name="Li C."/>
            <person name="Lai Q."/>
            <person name="Shao Z."/>
        </authorList>
    </citation>
    <scope>NUCLEOTIDE SEQUENCE [LARGE SCALE GENOMIC DNA]</scope>
    <source>
        <strain evidence="17 18">CL-ES53</strain>
    </source>
</reference>
<dbReference type="InterPro" id="IPR011076">
    <property type="entry name" value="Malate_synth_sf"/>
</dbReference>
<dbReference type="InterPro" id="IPR046363">
    <property type="entry name" value="MS_N_TIM-barrel_dom"/>
</dbReference>
<feature type="active site" description="Proton acceptor" evidence="10">
    <location>
        <position position="338"/>
    </location>
</feature>
<evidence type="ECO:0000256" key="1">
    <source>
        <dbReference type="ARBA" id="ARBA00001946"/>
    </source>
</evidence>
<evidence type="ECO:0000256" key="8">
    <source>
        <dbReference type="ARBA" id="ARBA00023097"/>
    </source>
</evidence>
<dbReference type="Pfam" id="PF20659">
    <property type="entry name" value="MS_C"/>
    <property type="match status" value="1"/>
</dbReference>
<dbReference type="PANTHER" id="PTHR42739">
    <property type="entry name" value="MALATE SYNTHASE G"/>
    <property type="match status" value="1"/>
</dbReference>
<keyword evidence="4 10" id="KW-0816">Tricarboxylic acid cycle</keyword>
<evidence type="ECO:0000256" key="7">
    <source>
        <dbReference type="ARBA" id="ARBA00022842"/>
    </source>
</evidence>
<evidence type="ECO:0000259" key="16">
    <source>
        <dbReference type="Pfam" id="PF20659"/>
    </source>
</evidence>
<sequence length="722" mass="79430">MTDRIEKAGLQIGKPLHDLIEKALPGTGVDPDTFWQTLASLVAEFGPRNAQLLRHRREIQETLDKWHREHRGDAFDAGEYRKLLEELEYLVGDVEDFKVSSDNVDPEIATVPGPQLVVPITNARFSLNAANARWGSLYDALYGADIIPEDNGAEKGTSYNPKRGAKVVEWAAKFLDDTFPLADGSHADATAYRIDNNTLAVDVGDSHTTLKDSKQFAGYQGDPSAPKAVLLTHNGLHSEIQIDSDHPIGKDHAAGMKDVLMEAAVTAIQDCEDSVAAVDAEDKALVYGNWLGLMKGDLEEKVEKGGKTITRKLNDDREYTGADGAKLTLPGRSLMLVRNVGHLMTTPAVLDAEGNEIPEGILDALCTGTIALHDLKRNGPRTNSRAGSVYIVKPKMHGPAEVNFTVELFEAVEKATGMAPNTLKVGIMDEERRTTLNLKACIKEARERTIFINTGFLDRTGDEMHTSMEAGPMLPKGEMKAQPWLKAYEDNNVDTGLQCGLRGKAQIGKGMWPAPDNMADMMEAKIGHPKAGANCAWVPSPTAATLHAIHYHRCDVLDRQAELESRHEDYISDLLTIPLLDRELSADEIQKELDNNCQGILGYVVRWVDHGVGCSKVPDISDTQLMEDRATCRISSQHVANWLHHGVASEQQVRETLQRMAEVVDRQNEGDSEYQNMAPNFDDSIAFQAASDLIFKGLEQPSGYTEPVLHARRLELKAKRAG</sequence>
<evidence type="ECO:0000256" key="5">
    <source>
        <dbReference type="ARBA" id="ARBA00022679"/>
    </source>
</evidence>
<keyword evidence="17" id="KW-0012">Acyltransferase</keyword>
<evidence type="ECO:0000256" key="11">
    <source>
        <dbReference type="NCBIfam" id="TIGR01345"/>
    </source>
</evidence>
<evidence type="ECO:0000259" key="13">
    <source>
        <dbReference type="Pfam" id="PF01274"/>
    </source>
</evidence>
<evidence type="ECO:0000256" key="6">
    <source>
        <dbReference type="ARBA" id="ARBA00022723"/>
    </source>
</evidence>
<dbReference type="PANTHER" id="PTHR42739:SF1">
    <property type="entry name" value="MALATE SYNTHASE G"/>
    <property type="match status" value="1"/>
</dbReference>
<evidence type="ECO:0000256" key="4">
    <source>
        <dbReference type="ARBA" id="ARBA00022532"/>
    </source>
</evidence>
<accession>A0ABV2B1V8</accession>
<comment type="caution">
    <text evidence="10">Lacks conserved residue(s) required for the propagation of feature annotation.</text>
</comment>
<keyword evidence="2 10" id="KW-0329">Glyoxylate bypass</keyword>
<dbReference type="EMBL" id="APND01000003">
    <property type="protein sequence ID" value="MES1929863.1"/>
    <property type="molecule type" value="Genomic_DNA"/>
</dbReference>
<feature type="modified residue" description="Cysteine sulfenic acid (-SOH)" evidence="10">
    <location>
        <position position="614"/>
    </location>
</feature>
<proteinExistence type="inferred from homology"/>
<keyword evidence="6 10" id="KW-0479">Metal-binding</keyword>
<comment type="function">
    <text evidence="10">Involved in the glycolate utilization. Catalyzes the condensation and subsequent hydrolysis of acetyl-coenzyme A (acetyl-CoA) and glyoxylate to form malate and CoA.</text>
</comment>
<dbReference type="InterPro" id="IPR048357">
    <property type="entry name" value="MSG_insertion"/>
</dbReference>
<dbReference type="Pfam" id="PF01274">
    <property type="entry name" value="MS_TIM-barrel"/>
    <property type="match status" value="1"/>
</dbReference>
<comment type="pathway">
    <text evidence="10 12">Carbohydrate metabolism; glyoxylate cycle; (S)-malate from isocitrate: step 2/2.</text>
</comment>
<feature type="active site" description="Proton donor" evidence="10">
    <location>
        <position position="628"/>
    </location>
</feature>
<keyword evidence="18" id="KW-1185">Reference proteome</keyword>
<comment type="subcellular location">
    <subcellularLocation>
        <location evidence="10 12">Cytoplasm</location>
    </subcellularLocation>
</comment>
<evidence type="ECO:0000259" key="14">
    <source>
        <dbReference type="Pfam" id="PF20656"/>
    </source>
</evidence>
<feature type="binding site" evidence="10">
    <location>
        <position position="430"/>
    </location>
    <ligand>
        <name>Mg(2+)</name>
        <dbReference type="ChEBI" id="CHEBI:18420"/>
    </ligand>
</feature>
<organism evidence="17 18">
    <name type="scientific">Salinisphaera dokdonensis CL-ES53</name>
    <dbReference type="NCBI Taxonomy" id="1304272"/>
    <lineage>
        <taxon>Bacteria</taxon>
        <taxon>Pseudomonadati</taxon>
        <taxon>Pseudomonadota</taxon>
        <taxon>Gammaproteobacteria</taxon>
        <taxon>Salinisphaerales</taxon>
        <taxon>Salinisphaeraceae</taxon>
        <taxon>Salinisphaera</taxon>
    </lineage>
</organism>
<feature type="binding site" evidence="10">
    <location>
        <position position="117"/>
    </location>
    <ligand>
        <name>acetyl-CoA</name>
        <dbReference type="ChEBI" id="CHEBI:57288"/>
    </ligand>
</feature>
<dbReference type="HAMAP" id="MF_00641">
    <property type="entry name" value="Malate_synth_G"/>
    <property type="match status" value="1"/>
</dbReference>
<name>A0ABV2B1V8_9GAMM</name>
<keyword evidence="8 10" id="KW-0558">Oxidation</keyword>
<feature type="binding site" evidence="10">
    <location>
        <position position="338"/>
    </location>
    <ligand>
        <name>glyoxylate</name>
        <dbReference type="ChEBI" id="CHEBI:36655"/>
    </ligand>
</feature>
<dbReference type="EC" id="2.3.3.9" evidence="10 11"/>
<comment type="catalytic activity">
    <reaction evidence="9 10 12">
        <text>glyoxylate + acetyl-CoA + H2O = (S)-malate + CoA + H(+)</text>
        <dbReference type="Rhea" id="RHEA:18181"/>
        <dbReference type="ChEBI" id="CHEBI:15377"/>
        <dbReference type="ChEBI" id="CHEBI:15378"/>
        <dbReference type="ChEBI" id="CHEBI:15589"/>
        <dbReference type="ChEBI" id="CHEBI:36655"/>
        <dbReference type="ChEBI" id="CHEBI:57287"/>
        <dbReference type="ChEBI" id="CHEBI:57288"/>
        <dbReference type="EC" id="2.3.3.9"/>
    </reaction>
</comment>
<evidence type="ECO:0000313" key="18">
    <source>
        <dbReference type="Proteomes" id="UP001460888"/>
    </source>
</evidence>
<keyword evidence="7 10" id="KW-0460">Magnesium</keyword>
<evidence type="ECO:0000256" key="9">
    <source>
        <dbReference type="ARBA" id="ARBA00047918"/>
    </source>
</evidence>
<dbReference type="RefSeq" id="WP_353111501.1">
    <property type="nucleotide sequence ID" value="NZ_APND01000003.1"/>
</dbReference>
<comment type="cofactor">
    <cofactor evidence="1 10">
        <name>Mg(2+)</name>
        <dbReference type="ChEBI" id="CHEBI:18420"/>
    </cofactor>
</comment>
<gene>
    <name evidence="10" type="primary">glcB</name>
    <name evidence="17" type="ORF">SADO_11424</name>
</gene>
<feature type="binding site" evidence="10">
    <location>
        <position position="430"/>
    </location>
    <ligand>
        <name>glyoxylate</name>
        <dbReference type="ChEBI" id="CHEBI:36655"/>
    </ligand>
</feature>
<dbReference type="GO" id="GO:0004474">
    <property type="term" value="F:malate synthase activity"/>
    <property type="evidence" value="ECO:0007669"/>
    <property type="project" value="UniProtKB-EC"/>
</dbReference>
<dbReference type="Gene3D" id="1.20.1220.12">
    <property type="entry name" value="Malate synthase, domain III"/>
    <property type="match status" value="1"/>
</dbReference>
<feature type="binding site" evidence="10">
    <location>
        <position position="539"/>
    </location>
    <ligand>
        <name>acetyl-CoA</name>
        <dbReference type="ChEBI" id="CHEBI:57288"/>
    </ligand>
</feature>
<feature type="domain" description="Malate synthase C-terminal" evidence="16">
    <location>
        <begin position="588"/>
        <end position="693"/>
    </location>
</feature>
<feature type="domain" description="Malate synthase N-terminal" evidence="14">
    <location>
        <begin position="22"/>
        <end position="72"/>
    </location>
</feature>
<dbReference type="InterPro" id="IPR048355">
    <property type="entry name" value="MS_C"/>
</dbReference>
<dbReference type="InterPro" id="IPR006253">
    <property type="entry name" value="Malate_synthG"/>
</dbReference>
<feature type="binding site" evidence="10">
    <location>
        <position position="311"/>
    </location>
    <ligand>
        <name>acetyl-CoA</name>
        <dbReference type="ChEBI" id="CHEBI:57288"/>
    </ligand>
</feature>
<feature type="binding site" evidence="10">
    <location>
        <position position="458"/>
    </location>
    <ligand>
        <name>Mg(2+)</name>
        <dbReference type="ChEBI" id="CHEBI:18420"/>
    </ligand>
</feature>
<feature type="binding site" evidence="10">
    <location>
        <begin position="124"/>
        <end position="125"/>
    </location>
    <ligand>
        <name>acetyl-CoA</name>
        <dbReference type="ChEBI" id="CHEBI:57288"/>
    </ligand>
</feature>
<comment type="similarity">
    <text evidence="10 12">Belongs to the malate synthase family. GlcB subfamily.</text>
</comment>
<evidence type="ECO:0000256" key="10">
    <source>
        <dbReference type="HAMAP-Rule" id="MF_00641"/>
    </source>
</evidence>
<dbReference type="InterPro" id="IPR001465">
    <property type="entry name" value="Malate_synthase_TIM"/>
</dbReference>
<evidence type="ECO:0000256" key="3">
    <source>
        <dbReference type="ARBA" id="ARBA00022490"/>
    </source>
</evidence>
<feature type="binding site" evidence="10">
    <location>
        <begin position="455"/>
        <end position="458"/>
    </location>
    <ligand>
        <name>glyoxylate</name>
        <dbReference type="ChEBI" id="CHEBI:36655"/>
    </ligand>
</feature>
<dbReference type="NCBIfam" id="TIGR01345">
    <property type="entry name" value="malate_syn_G"/>
    <property type="match status" value="1"/>
</dbReference>
<feature type="domain" description="Malate synthase G alpha-beta insertion" evidence="15">
    <location>
        <begin position="159"/>
        <end position="233"/>
    </location>
</feature>
<comment type="subunit">
    <text evidence="10">Monomer.</text>
</comment>
<dbReference type="Gene3D" id="3.20.20.360">
    <property type="entry name" value="Malate synthase, domain 3"/>
    <property type="match status" value="2"/>
</dbReference>
<evidence type="ECO:0000256" key="2">
    <source>
        <dbReference type="ARBA" id="ARBA00022435"/>
    </source>
</evidence>
<dbReference type="Proteomes" id="UP001460888">
    <property type="component" value="Unassembled WGS sequence"/>
</dbReference>
<feature type="domain" description="Malate synthase TIM barrel" evidence="13">
    <location>
        <begin position="335"/>
        <end position="574"/>
    </location>
</feature>
<dbReference type="InterPro" id="IPR048356">
    <property type="entry name" value="MS_N"/>
</dbReference>
<evidence type="ECO:0000313" key="17">
    <source>
        <dbReference type="EMBL" id="MES1929863.1"/>
    </source>
</evidence>
<dbReference type="Pfam" id="PF20656">
    <property type="entry name" value="MS_N"/>
    <property type="match status" value="1"/>
</dbReference>
<comment type="caution">
    <text evidence="17">The sequence shown here is derived from an EMBL/GenBank/DDBJ whole genome shotgun (WGS) entry which is preliminary data.</text>
</comment>
<dbReference type="NCBIfam" id="NF002825">
    <property type="entry name" value="PRK02999.1"/>
    <property type="match status" value="1"/>
</dbReference>
<keyword evidence="5 10" id="KW-0808">Transferase</keyword>
<dbReference type="Pfam" id="PF20658">
    <property type="entry name" value="MSG_insertion"/>
    <property type="match status" value="1"/>
</dbReference>
<keyword evidence="3 10" id="KW-0963">Cytoplasm</keyword>